<evidence type="ECO:0000256" key="2">
    <source>
        <dbReference type="ARBA" id="ARBA00022692"/>
    </source>
</evidence>
<dbReference type="InterPro" id="IPR003599">
    <property type="entry name" value="Ig_sub"/>
</dbReference>
<accession>A6JJC8</accession>
<feature type="non-terminal residue" evidence="10">
    <location>
        <position position="263"/>
    </location>
</feature>
<evidence type="ECO:0000313" key="12">
    <source>
        <dbReference type="RGD" id="1303262"/>
    </source>
</evidence>
<evidence type="ECO:0000313" key="11">
    <source>
        <dbReference type="Proteomes" id="UP000234681"/>
    </source>
</evidence>
<dbReference type="InterPro" id="IPR050504">
    <property type="entry name" value="IgSF_BTN/MOG"/>
</dbReference>
<dbReference type="PROSITE" id="PS50835">
    <property type="entry name" value="IG_LIKE"/>
    <property type="match status" value="1"/>
</dbReference>
<sequence length="263" mass="28879">MKGSPTIPPAGCLLPLLLLVFAGVSGEASWFSVKGPAEPITVLLGTDATLPCQLSPKQSAAHMHIRWYRAQLTPAVLVFHNGQVQGEVQMPEYEGRTQMLGHDIDTGSVALQIQQVQASDDGLYHCQFSDGFTSQEVSIELQVVGLGSAPLVHMTGPENNGIRVLCSSSGWFPKPRVQWRDTIGDTLLSSSESQTLDRDGLFHIETSLLVTDRAIGNVICSIQNPIWDQEKSKAILLPDDLQTDLDRRKALYKEDWKMALLYP</sequence>
<dbReference type="Pfam" id="PF22705">
    <property type="entry name" value="C2-set_3"/>
    <property type="match status" value="1"/>
</dbReference>
<reference evidence="11" key="1">
    <citation type="submission" date="2005-09" db="EMBL/GenBank/DDBJ databases">
        <authorList>
            <person name="Mural R.J."/>
            <person name="Li P.W."/>
            <person name="Adams M.D."/>
            <person name="Amanatides P.G."/>
            <person name="Baden-Tillson H."/>
            <person name="Barnstead M."/>
            <person name="Chin S.H."/>
            <person name="Dew I."/>
            <person name="Evans C.A."/>
            <person name="Ferriera S."/>
            <person name="Flanigan M."/>
            <person name="Fosler C."/>
            <person name="Glodek A."/>
            <person name="Gu Z."/>
            <person name="Holt R.A."/>
            <person name="Jennings D."/>
            <person name="Kraft C.L."/>
            <person name="Lu F."/>
            <person name="Nguyen T."/>
            <person name="Nusskern D.R."/>
            <person name="Pfannkoch C.M."/>
            <person name="Sitter C."/>
            <person name="Sutton G.G."/>
            <person name="Venter J.C."/>
            <person name="Wang Z."/>
            <person name="Woodage T."/>
            <person name="Zheng X.H."/>
            <person name="Zhong F."/>
        </authorList>
    </citation>
    <scope>NUCLEOTIDE SEQUENCE [LARGE SCALE GENOMIC DNA]</scope>
    <source>
        <strain>BN</strain>
        <strain evidence="11">Sprague-Dawley</strain>
    </source>
</reference>
<dbReference type="Proteomes" id="UP000234681">
    <property type="component" value="Chromosome 20"/>
</dbReference>
<evidence type="ECO:0000256" key="4">
    <source>
        <dbReference type="ARBA" id="ARBA00022989"/>
    </source>
</evidence>
<dbReference type="PANTHER" id="PTHR24100">
    <property type="entry name" value="BUTYROPHILIN"/>
    <property type="match status" value="1"/>
</dbReference>
<dbReference type="AGR" id="RGD:1303262"/>
<dbReference type="PANTHER" id="PTHR24100:SF134">
    <property type="entry name" value="BUTYROPHILIN-LIKE PROTEIN 1"/>
    <property type="match status" value="1"/>
</dbReference>
<feature type="chain" id="PRO_5039932532" evidence="8">
    <location>
        <begin position="27"/>
        <end position="263"/>
    </location>
</feature>
<dbReference type="Pfam" id="PF07686">
    <property type="entry name" value="V-set"/>
    <property type="match status" value="1"/>
</dbReference>
<dbReference type="FunFam" id="2.60.40.10:FF:000088">
    <property type="entry name" value="Butyrophilin subfamily 1 member A1"/>
    <property type="match status" value="1"/>
</dbReference>
<dbReference type="InterPro" id="IPR053896">
    <property type="entry name" value="BTN3A2-like_Ig-C"/>
</dbReference>
<keyword evidence="4" id="KW-1133">Transmembrane helix</keyword>
<dbReference type="FunFam" id="2.60.40.10:FF:000208">
    <property type="entry name" value="Butyrophilin subfamily 1 member A1"/>
    <property type="match status" value="1"/>
</dbReference>
<keyword evidence="7" id="KW-0393">Immunoglobulin domain</keyword>
<dbReference type="InterPro" id="IPR013106">
    <property type="entry name" value="Ig_V-set"/>
</dbReference>
<evidence type="ECO:0000256" key="1">
    <source>
        <dbReference type="ARBA" id="ARBA00004370"/>
    </source>
</evidence>
<dbReference type="RGD" id="1303262">
    <property type="gene designation" value="Btnl3"/>
</dbReference>
<dbReference type="AlphaFoldDB" id="A6JJC8"/>
<gene>
    <name evidence="10 12" type="primary">Btnl3</name>
    <name evidence="10" type="ORF">rCG_60933</name>
</gene>
<evidence type="ECO:0000313" key="10">
    <source>
        <dbReference type="EMBL" id="EDL96794.1"/>
    </source>
</evidence>
<dbReference type="SMART" id="SM00409">
    <property type="entry name" value="IG"/>
    <property type="match status" value="1"/>
</dbReference>
<name>A6JJC8_RAT</name>
<protein>
    <submittedName>
        <fullName evidence="10">Butyrophilin-like 3</fullName>
    </submittedName>
</protein>
<evidence type="ECO:0000259" key="9">
    <source>
        <dbReference type="PROSITE" id="PS50835"/>
    </source>
</evidence>
<keyword evidence="6" id="KW-1015">Disulfide bond</keyword>
<dbReference type="InterPro" id="IPR036179">
    <property type="entry name" value="Ig-like_dom_sf"/>
</dbReference>
<keyword evidence="5" id="KW-0472">Membrane</keyword>
<evidence type="ECO:0000256" key="6">
    <source>
        <dbReference type="ARBA" id="ARBA00023157"/>
    </source>
</evidence>
<feature type="signal peptide" evidence="8">
    <location>
        <begin position="1"/>
        <end position="26"/>
    </location>
</feature>
<comment type="subcellular location">
    <subcellularLocation>
        <location evidence="1">Membrane</location>
    </subcellularLocation>
</comment>
<dbReference type="SUPFAM" id="SSF48726">
    <property type="entry name" value="Immunoglobulin"/>
    <property type="match status" value="2"/>
</dbReference>
<evidence type="ECO:0000256" key="7">
    <source>
        <dbReference type="ARBA" id="ARBA00023319"/>
    </source>
</evidence>
<evidence type="ECO:0000256" key="5">
    <source>
        <dbReference type="ARBA" id="ARBA00023136"/>
    </source>
</evidence>
<keyword evidence="2" id="KW-0812">Transmembrane</keyword>
<evidence type="ECO:0000256" key="8">
    <source>
        <dbReference type="SAM" id="SignalP"/>
    </source>
</evidence>
<dbReference type="CDD" id="cd05713">
    <property type="entry name" value="IgV_MOG_like"/>
    <property type="match status" value="1"/>
</dbReference>
<dbReference type="Gene3D" id="2.60.40.10">
    <property type="entry name" value="Immunoglobulins"/>
    <property type="match status" value="2"/>
</dbReference>
<evidence type="ECO:0000256" key="3">
    <source>
        <dbReference type="ARBA" id="ARBA00022729"/>
    </source>
</evidence>
<feature type="domain" description="Ig-like" evidence="9">
    <location>
        <begin position="15"/>
        <end position="138"/>
    </location>
</feature>
<dbReference type="SMART" id="SM00406">
    <property type="entry name" value="IGv"/>
    <property type="match status" value="1"/>
</dbReference>
<dbReference type="InterPro" id="IPR007110">
    <property type="entry name" value="Ig-like_dom"/>
</dbReference>
<dbReference type="GO" id="GO:0016020">
    <property type="term" value="C:membrane"/>
    <property type="evidence" value="ECO:0007669"/>
    <property type="project" value="UniProtKB-SubCell"/>
</dbReference>
<keyword evidence="3 8" id="KW-0732">Signal</keyword>
<organism evidence="10 11">
    <name type="scientific">Rattus norvegicus</name>
    <name type="common">Rat</name>
    <dbReference type="NCBI Taxonomy" id="10116"/>
    <lineage>
        <taxon>Eukaryota</taxon>
        <taxon>Metazoa</taxon>
        <taxon>Chordata</taxon>
        <taxon>Craniata</taxon>
        <taxon>Vertebrata</taxon>
        <taxon>Euteleostomi</taxon>
        <taxon>Mammalia</taxon>
        <taxon>Eutheria</taxon>
        <taxon>Euarchontoglires</taxon>
        <taxon>Glires</taxon>
        <taxon>Rodentia</taxon>
        <taxon>Myomorpha</taxon>
        <taxon>Muroidea</taxon>
        <taxon>Muridae</taxon>
        <taxon>Murinae</taxon>
        <taxon>Rattus</taxon>
    </lineage>
</organism>
<proteinExistence type="predicted"/>
<dbReference type="EMBL" id="CH473988">
    <property type="protein sequence ID" value="EDL96794.1"/>
    <property type="molecule type" value="Genomic_DNA"/>
</dbReference>
<dbReference type="InterPro" id="IPR013783">
    <property type="entry name" value="Ig-like_fold"/>
</dbReference>